<comment type="caution">
    <text evidence="7">The sequence shown here is derived from an EMBL/GenBank/DDBJ whole genome shotgun (WGS) entry which is preliminary data.</text>
</comment>
<name>A0ABS1PSR6_9ACTN</name>
<dbReference type="RefSeq" id="WP_201853261.1">
    <property type="nucleotide sequence ID" value="NZ_JAERRG010000009.1"/>
</dbReference>
<evidence type="ECO:0000313" key="8">
    <source>
        <dbReference type="Proteomes" id="UP000621510"/>
    </source>
</evidence>
<keyword evidence="6" id="KW-0131">Cell cycle</keyword>
<evidence type="ECO:0000256" key="1">
    <source>
        <dbReference type="ARBA" id="ARBA00004431"/>
    </source>
</evidence>
<dbReference type="InterPro" id="IPR006776">
    <property type="entry name" value="SsgB"/>
</dbReference>
<evidence type="ECO:0000256" key="4">
    <source>
        <dbReference type="ARBA" id="ARBA00022969"/>
    </source>
</evidence>
<proteinExistence type="inferred from homology"/>
<protein>
    <submittedName>
        <fullName evidence="7">SsgA family sporulation/cell division regulator</fullName>
    </submittedName>
</protein>
<evidence type="ECO:0000256" key="5">
    <source>
        <dbReference type="ARBA" id="ARBA00023210"/>
    </source>
</evidence>
<keyword evidence="3" id="KW-0132">Cell division</keyword>
<evidence type="ECO:0000256" key="3">
    <source>
        <dbReference type="ARBA" id="ARBA00022618"/>
    </source>
</evidence>
<dbReference type="Proteomes" id="UP000621510">
    <property type="component" value="Unassembled WGS sequence"/>
</dbReference>
<keyword evidence="5" id="KW-0717">Septation</keyword>
<dbReference type="EMBL" id="JAERRG010000009">
    <property type="protein sequence ID" value="MBL1115473.1"/>
    <property type="molecule type" value="Genomic_DNA"/>
</dbReference>
<organism evidence="7 8">
    <name type="scientific">Streptomyces endocoffeicus</name>
    <dbReference type="NCBI Taxonomy" id="2898945"/>
    <lineage>
        <taxon>Bacteria</taxon>
        <taxon>Bacillati</taxon>
        <taxon>Actinomycetota</taxon>
        <taxon>Actinomycetes</taxon>
        <taxon>Kitasatosporales</taxon>
        <taxon>Streptomycetaceae</taxon>
        <taxon>Streptomyces</taxon>
    </lineage>
</organism>
<gene>
    <name evidence="7" type="ORF">JK364_24185</name>
</gene>
<dbReference type="Gene3D" id="2.30.31.20">
    <property type="entry name" value="Sporulation-specific cell division protein SsgB"/>
    <property type="match status" value="1"/>
</dbReference>
<keyword evidence="4" id="KW-0749">Sporulation</keyword>
<comment type="similarity">
    <text evidence="2">Belongs to the SsgA family.</text>
</comment>
<evidence type="ECO:0000256" key="6">
    <source>
        <dbReference type="ARBA" id="ARBA00023306"/>
    </source>
</evidence>
<evidence type="ECO:0000313" key="7">
    <source>
        <dbReference type="EMBL" id="MBL1115473.1"/>
    </source>
</evidence>
<dbReference type="InterPro" id="IPR038658">
    <property type="entry name" value="SsgB_sf"/>
</dbReference>
<keyword evidence="8" id="KW-1185">Reference proteome</keyword>
<reference evidence="7 8" key="1">
    <citation type="submission" date="2021-01" db="EMBL/GenBank/DDBJ databases">
        <title>WGS of actinomycetes isolated from Thailand.</title>
        <authorList>
            <person name="Thawai C."/>
        </authorList>
    </citation>
    <scope>NUCLEOTIDE SEQUENCE [LARGE SCALE GENOMIC DNA]</scope>
    <source>
        <strain evidence="7 8">CA3R110</strain>
    </source>
</reference>
<sequence length="181" mass="19607">MGLIRLAQNKGLRPAWSGALLKTVTPHTCATTHRPAGVNIPTEHRMETQFYVHLDFPAAARVLARLSYSPDTPHCVEVTFDLGGDHAPVTWTLGRELLRDGLNGPAGMGNVQIGPTDLPSHTLCLRLHSPHGTAEFSLPGQALGDFLRRTAKAVPYGREAETPGFLTNLDRALANMLDEPC</sequence>
<dbReference type="Pfam" id="PF04686">
    <property type="entry name" value="SsgA"/>
    <property type="match status" value="1"/>
</dbReference>
<comment type="subcellular location">
    <subcellularLocation>
        <location evidence="1">Cell septum</location>
    </subcellularLocation>
</comment>
<accession>A0ABS1PSR6</accession>
<evidence type="ECO:0000256" key="2">
    <source>
        <dbReference type="ARBA" id="ARBA00009323"/>
    </source>
</evidence>